<organism evidence="2">
    <name type="scientific">mine drainage metagenome</name>
    <dbReference type="NCBI Taxonomy" id="410659"/>
    <lineage>
        <taxon>unclassified sequences</taxon>
        <taxon>metagenomes</taxon>
        <taxon>ecological metagenomes</taxon>
    </lineage>
</organism>
<accession>E6Q5V9</accession>
<name>E6Q5V9_9ZZZZ</name>
<dbReference type="Gene3D" id="2.40.128.630">
    <property type="match status" value="1"/>
</dbReference>
<dbReference type="InterPro" id="IPR018391">
    <property type="entry name" value="PQQ_b-propeller_rpt"/>
</dbReference>
<feature type="domain" description="Pyrrolo-quinoline quinone repeat" evidence="1">
    <location>
        <begin position="54"/>
        <end position="213"/>
    </location>
</feature>
<feature type="domain" description="Pyrrolo-quinoline quinone repeat" evidence="1">
    <location>
        <begin position="289"/>
        <end position="393"/>
    </location>
</feature>
<dbReference type="PANTHER" id="PTHR34512:SF30">
    <property type="entry name" value="OUTER MEMBRANE PROTEIN ASSEMBLY FACTOR BAMB"/>
    <property type="match status" value="1"/>
</dbReference>
<dbReference type="InterPro" id="IPR015943">
    <property type="entry name" value="WD40/YVTN_repeat-like_dom_sf"/>
</dbReference>
<proteinExistence type="predicted"/>
<sequence length="434" mass="45736">MRYKVGARAPFVAAVALLCACARSAPHGAALAGSWPQYQSNAAHNAVVARGALRVRWTFDAHARINGGLAVVGGRVFLDTFSGDLVSLHLATGTIAWKHRADNIVMSTPVVGDGLVLFGTGRNGASGGTNKSFVYAGGAATGTTIDFWGRPAGDHLFAYDAASGARRWAYRTAGEDMPSPAIAGARVIFANGDAHAYALSLRGGHALWQRSLGGIATMASADLAPGKVFVSVCYHAMRRAQSLALAPSTGRILWRAPYGNCDSAPTYAHGRLFLSGVSGNIAPFGFGARAVIAALDARTGRLLWAYRSRHARPYSKVGSSERAIAGTYANGLYYQSIPMADELLAFDPANGAVRWRFRSNGAIKMSPIVADGHLFVGDAAGLFYSIDAKSGRLLAVKMFAHPFSTSPPIEVGRTLLLVNGESVYAFPLVHGVLR</sequence>
<gene>
    <name evidence="2" type="ORF">CARN4_2428</name>
</gene>
<dbReference type="Pfam" id="PF13360">
    <property type="entry name" value="PQQ_2"/>
    <property type="match status" value="2"/>
</dbReference>
<evidence type="ECO:0000259" key="1">
    <source>
        <dbReference type="Pfam" id="PF13360"/>
    </source>
</evidence>
<dbReference type="PANTHER" id="PTHR34512">
    <property type="entry name" value="CELL SURFACE PROTEIN"/>
    <property type="match status" value="1"/>
</dbReference>
<dbReference type="SMART" id="SM00564">
    <property type="entry name" value="PQQ"/>
    <property type="match status" value="6"/>
</dbReference>
<dbReference type="Gene3D" id="2.130.10.10">
    <property type="entry name" value="YVTN repeat-like/Quinoprotein amine dehydrogenase"/>
    <property type="match status" value="1"/>
</dbReference>
<comment type="caution">
    <text evidence="2">The sequence shown here is derived from an EMBL/GenBank/DDBJ whole genome shotgun (WGS) entry which is preliminary data.</text>
</comment>
<dbReference type="EMBL" id="CABO01000039">
    <property type="protein sequence ID" value="CBI02580.1"/>
    <property type="molecule type" value="Genomic_DNA"/>
</dbReference>
<dbReference type="AlphaFoldDB" id="E6Q5V9"/>
<reference evidence="2" key="1">
    <citation type="submission" date="2009-10" db="EMBL/GenBank/DDBJ databases">
        <title>Diversity of trophic interactions inside an arsenic-rich microbial ecosystem.</title>
        <authorList>
            <person name="Bertin P.N."/>
            <person name="Heinrich-Salmeron A."/>
            <person name="Pelletier E."/>
            <person name="Goulhen-Chollet F."/>
            <person name="Arsene-Ploetze F."/>
            <person name="Gallien S."/>
            <person name="Calteau A."/>
            <person name="Vallenet D."/>
            <person name="Casiot C."/>
            <person name="Chane-Woon-Ming B."/>
            <person name="Giloteaux L."/>
            <person name="Barakat M."/>
            <person name="Bonnefoy V."/>
            <person name="Bruneel O."/>
            <person name="Chandler M."/>
            <person name="Cleiss J."/>
            <person name="Duran R."/>
            <person name="Elbaz-Poulichet F."/>
            <person name="Fonknechten N."/>
            <person name="Lauga B."/>
            <person name="Mornico D."/>
            <person name="Ortet P."/>
            <person name="Schaeffer C."/>
            <person name="Siguier P."/>
            <person name="Alexander Thil Smith A."/>
            <person name="Van Dorsselaer A."/>
            <person name="Weissenbach J."/>
            <person name="Medigue C."/>
            <person name="Le Paslier D."/>
        </authorList>
    </citation>
    <scope>NUCLEOTIDE SEQUENCE</scope>
</reference>
<dbReference type="PROSITE" id="PS51257">
    <property type="entry name" value="PROKAR_LIPOPROTEIN"/>
    <property type="match status" value="1"/>
</dbReference>
<dbReference type="InterPro" id="IPR011047">
    <property type="entry name" value="Quinoprotein_ADH-like_sf"/>
</dbReference>
<dbReference type="SUPFAM" id="SSF50998">
    <property type="entry name" value="Quinoprotein alcohol dehydrogenase-like"/>
    <property type="match status" value="1"/>
</dbReference>
<dbReference type="InterPro" id="IPR002372">
    <property type="entry name" value="PQQ_rpt_dom"/>
</dbReference>
<evidence type="ECO:0000313" key="2">
    <source>
        <dbReference type="EMBL" id="CBI02580.1"/>
    </source>
</evidence>
<protein>
    <recommendedName>
        <fullName evidence="1">Pyrrolo-quinoline quinone repeat domain-containing protein</fullName>
    </recommendedName>
</protein>